<evidence type="ECO:0000256" key="12">
    <source>
        <dbReference type="RuleBase" id="RU365034"/>
    </source>
</evidence>
<dbReference type="PANTHER" id="PTHR43552:SF2">
    <property type="entry name" value="DIAMINOBUTYRATE--2-OXOGLUTARATE TRANSAMINASE"/>
    <property type="match status" value="1"/>
</dbReference>
<dbReference type="EMBL" id="BAABEP010000006">
    <property type="protein sequence ID" value="GAA3719193.1"/>
    <property type="molecule type" value="Genomic_DNA"/>
</dbReference>
<gene>
    <name evidence="13" type="primary">ectB_1</name>
    <name evidence="13" type="ORF">GCM10023082_15850</name>
</gene>
<dbReference type="InterPro" id="IPR012773">
    <property type="entry name" value="Ectoine_EctB"/>
</dbReference>
<evidence type="ECO:0000256" key="10">
    <source>
        <dbReference type="ARBA" id="ARBA00049111"/>
    </source>
</evidence>
<evidence type="ECO:0000313" key="13">
    <source>
        <dbReference type="EMBL" id="GAA3719193.1"/>
    </source>
</evidence>
<dbReference type="NCBIfam" id="TIGR02407">
    <property type="entry name" value="ectoine_ectB"/>
    <property type="match status" value="1"/>
</dbReference>
<dbReference type="PIRSF" id="PIRSF000521">
    <property type="entry name" value="Transaminase_4ab_Lys_Orn"/>
    <property type="match status" value="1"/>
</dbReference>
<accession>A0ABP7EMI7</accession>
<evidence type="ECO:0000256" key="3">
    <source>
        <dbReference type="ARBA" id="ARBA00004946"/>
    </source>
</evidence>
<dbReference type="Pfam" id="PF00202">
    <property type="entry name" value="Aminotran_3"/>
    <property type="match status" value="1"/>
</dbReference>
<protein>
    <recommendedName>
        <fullName evidence="6 12">Diaminobutyrate--2-oxoglutarate transaminase</fullName>
        <ecNumber evidence="5 12">2.6.1.76</ecNumber>
    </recommendedName>
    <alternativeName>
        <fullName evidence="12">DABA aminotransferase</fullName>
    </alternativeName>
</protein>
<evidence type="ECO:0000256" key="7">
    <source>
        <dbReference type="ARBA" id="ARBA00022576"/>
    </source>
</evidence>
<dbReference type="InterPro" id="IPR015421">
    <property type="entry name" value="PyrdxlP-dep_Trfase_major"/>
</dbReference>
<keyword evidence="8 12" id="KW-0808">Transferase</keyword>
<dbReference type="NCBIfam" id="TIGR00709">
    <property type="entry name" value="dat"/>
    <property type="match status" value="1"/>
</dbReference>
<name>A0ABP7EMI7_9ACTN</name>
<evidence type="ECO:0000313" key="14">
    <source>
        <dbReference type="Proteomes" id="UP001499884"/>
    </source>
</evidence>
<comment type="cofactor">
    <cofactor evidence="1 12">
        <name>pyridoxal 5'-phosphate</name>
        <dbReference type="ChEBI" id="CHEBI:597326"/>
    </cofactor>
</comment>
<dbReference type="InterPro" id="IPR049704">
    <property type="entry name" value="Aminotrans_3_PPA_site"/>
</dbReference>
<keyword evidence="9 11" id="KW-0663">Pyridoxal phosphate</keyword>
<dbReference type="PROSITE" id="PS00600">
    <property type="entry name" value="AA_TRANSFER_CLASS_3"/>
    <property type="match status" value="1"/>
</dbReference>
<evidence type="ECO:0000256" key="1">
    <source>
        <dbReference type="ARBA" id="ARBA00001933"/>
    </source>
</evidence>
<organism evidence="13 14">
    <name type="scientific">Streptomyces tremellae</name>
    <dbReference type="NCBI Taxonomy" id="1124239"/>
    <lineage>
        <taxon>Bacteria</taxon>
        <taxon>Bacillati</taxon>
        <taxon>Actinomycetota</taxon>
        <taxon>Actinomycetes</taxon>
        <taxon>Kitasatosporales</taxon>
        <taxon>Streptomycetaceae</taxon>
        <taxon>Streptomyces</taxon>
    </lineage>
</organism>
<dbReference type="Gene3D" id="3.90.1150.10">
    <property type="entry name" value="Aspartate Aminotransferase, domain 1"/>
    <property type="match status" value="1"/>
</dbReference>
<evidence type="ECO:0000256" key="4">
    <source>
        <dbReference type="ARBA" id="ARBA00008954"/>
    </source>
</evidence>
<dbReference type="InterPro" id="IPR004637">
    <property type="entry name" value="Dat"/>
</dbReference>
<dbReference type="Proteomes" id="UP001499884">
    <property type="component" value="Unassembled WGS sequence"/>
</dbReference>
<evidence type="ECO:0000256" key="11">
    <source>
        <dbReference type="RuleBase" id="RU003560"/>
    </source>
</evidence>
<dbReference type="InterPro" id="IPR005814">
    <property type="entry name" value="Aminotrans_3"/>
</dbReference>
<proteinExistence type="inferred from homology"/>
<dbReference type="CDD" id="cd00610">
    <property type="entry name" value="OAT_like"/>
    <property type="match status" value="1"/>
</dbReference>
<keyword evidence="14" id="KW-1185">Reference proteome</keyword>
<evidence type="ECO:0000256" key="9">
    <source>
        <dbReference type="ARBA" id="ARBA00022898"/>
    </source>
</evidence>
<comment type="pathway">
    <text evidence="3 12">Amine and polyamine biosynthesis; ectoine biosynthesis; L-ectoine from L-aspartate 4-semialdehyde: step 1/3.</text>
</comment>
<comment type="similarity">
    <text evidence="4 11">Belongs to the class-III pyridoxal-phosphate-dependent aminotransferase family.</text>
</comment>
<dbReference type="RefSeq" id="WP_345643065.1">
    <property type="nucleotide sequence ID" value="NZ_BAABEP010000006.1"/>
</dbReference>
<evidence type="ECO:0000256" key="6">
    <source>
        <dbReference type="ARBA" id="ARBA00014798"/>
    </source>
</evidence>
<evidence type="ECO:0000256" key="2">
    <source>
        <dbReference type="ARBA" id="ARBA00002189"/>
    </source>
</evidence>
<sequence length="419" mass="44123">MSVFEEMESEVRSYSRAWPVVFDRARGSWLHDEDGRRYLDFFSGAGALNYGHNPPVLKRALMDYLSRDGVAHSLDMFTVARRHFLSALRETVLAPRSLDYRVVFPGPGGANAVEAALKLARRVTGRTTVVGFTNSFHGMTLGALAVSGNAAKRAAAGVPLAHTVSLPYDGYGDGSPELLDRMIADPGSGLDTPAAVIVETVQGEGGVRAAGDDWLRALAEVCRRRAVLLIVDDVQMGCGRTGPFFSFEDAGIVPDMVCLSKSIGGYGLPLALTLIRPELDVWQPGEHNGTFRGVGPAFVTGAAALRAYWSGNDLEKAVRGSGERLAAALGEIARAHPDAELTVRGRGLAAGLCFPASPDAAEGPASRVSAEAFRRGLLVETSGADGSVVKLLPPLTVTDGELDQGVDILAAAVGAALRA</sequence>
<dbReference type="InterPro" id="IPR015422">
    <property type="entry name" value="PyrdxlP-dep_Trfase_small"/>
</dbReference>
<comment type="catalytic activity">
    <reaction evidence="10 12">
        <text>L-2,4-diaminobutanoate + 2-oxoglutarate = L-aspartate 4-semialdehyde + L-glutamate</text>
        <dbReference type="Rhea" id="RHEA:11160"/>
        <dbReference type="ChEBI" id="CHEBI:16810"/>
        <dbReference type="ChEBI" id="CHEBI:29985"/>
        <dbReference type="ChEBI" id="CHEBI:58761"/>
        <dbReference type="ChEBI" id="CHEBI:537519"/>
        <dbReference type="EC" id="2.6.1.76"/>
    </reaction>
</comment>
<evidence type="ECO:0000256" key="5">
    <source>
        <dbReference type="ARBA" id="ARBA00013155"/>
    </source>
</evidence>
<evidence type="ECO:0000256" key="8">
    <source>
        <dbReference type="ARBA" id="ARBA00022679"/>
    </source>
</evidence>
<dbReference type="InterPro" id="IPR015424">
    <property type="entry name" value="PyrdxlP-dep_Trfase"/>
</dbReference>
<dbReference type="PANTHER" id="PTHR43552">
    <property type="entry name" value="DIAMINOBUTYRATE--2-OXOGLUTARATE AMINOTRANSFERASE"/>
    <property type="match status" value="1"/>
</dbReference>
<comment type="caution">
    <text evidence="13">The sequence shown here is derived from an EMBL/GenBank/DDBJ whole genome shotgun (WGS) entry which is preliminary data.</text>
</comment>
<comment type="function">
    <text evidence="2 12">Catalyzes reversively the conversion of L-aspartate beta-semialdehyde (ASA) to L-2,4-diaminobutyrate (DABA) by transamination with L-glutamate.</text>
</comment>
<dbReference type="SUPFAM" id="SSF53383">
    <property type="entry name" value="PLP-dependent transferases"/>
    <property type="match status" value="1"/>
</dbReference>
<reference evidence="14" key="1">
    <citation type="journal article" date="2019" name="Int. J. Syst. Evol. Microbiol.">
        <title>The Global Catalogue of Microorganisms (GCM) 10K type strain sequencing project: providing services to taxonomists for standard genome sequencing and annotation.</title>
        <authorList>
            <consortium name="The Broad Institute Genomics Platform"/>
            <consortium name="The Broad Institute Genome Sequencing Center for Infectious Disease"/>
            <person name="Wu L."/>
            <person name="Ma J."/>
        </authorList>
    </citation>
    <scope>NUCLEOTIDE SEQUENCE [LARGE SCALE GENOMIC DNA]</scope>
    <source>
        <strain evidence="14">JCM 30846</strain>
    </source>
</reference>
<dbReference type="EC" id="2.6.1.76" evidence="5 12"/>
<dbReference type="NCBIfam" id="NF006733">
    <property type="entry name" value="PRK09264.1"/>
    <property type="match status" value="1"/>
</dbReference>
<dbReference type="Gene3D" id="3.40.640.10">
    <property type="entry name" value="Type I PLP-dependent aspartate aminotransferase-like (Major domain)"/>
    <property type="match status" value="1"/>
</dbReference>
<keyword evidence="7 12" id="KW-0032">Aminotransferase</keyword>